<dbReference type="RefSeq" id="XP_004494538.1">
    <property type="nucleotide sequence ID" value="XM_004494481.3"/>
</dbReference>
<keyword evidence="6" id="KW-1015">Disulfide bond</keyword>
<evidence type="ECO:0000313" key="13">
    <source>
        <dbReference type="Proteomes" id="UP000087171"/>
    </source>
</evidence>
<dbReference type="CDD" id="cd00238">
    <property type="entry name" value="ERp29c"/>
    <property type="match status" value="1"/>
</dbReference>
<dbReference type="InterPro" id="IPR011679">
    <property type="entry name" value="ERp29_C"/>
</dbReference>
<protein>
    <recommendedName>
        <fullName evidence="3">protein disulfide-isomerase</fullName>
        <ecNumber evidence="3">5.3.4.1</ecNumber>
    </recommendedName>
    <alternativeName>
        <fullName evidence="9">P5</fullName>
    </alternativeName>
</protein>
<keyword evidence="4 11" id="KW-0732">Signal</keyword>
<reference evidence="14" key="2">
    <citation type="submission" date="2025-08" db="UniProtKB">
        <authorList>
            <consortium name="RefSeq"/>
        </authorList>
    </citation>
    <scope>IDENTIFICATION</scope>
    <source>
        <tissue evidence="14">Etiolated seedlings</tissue>
    </source>
</reference>
<dbReference type="GO" id="GO:0003756">
    <property type="term" value="F:protein disulfide isomerase activity"/>
    <property type="evidence" value="ECO:0007669"/>
    <property type="project" value="UniProtKB-EC"/>
</dbReference>
<feature type="domain" description="Thioredoxin" evidence="12">
    <location>
        <begin position="137"/>
        <end position="255"/>
    </location>
</feature>
<dbReference type="AlphaFoldDB" id="A0A1S2XU81"/>
<dbReference type="KEGG" id="cam:101508532"/>
<dbReference type="GO" id="GO:0006457">
    <property type="term" value="P:protein folding"/>
    <property type="evidence" value="ECO:0007669"/>
    <property type="project" value="TreeGrafter"/>
</dbReference>
<dbReference type="Gene3D" id="1.20.1150.12">
    <property type="entry name" value="Endoplasmic reticulum resident protein 29, C-terminal domain"/>
    <property type="match status" value="1"/>
</dbReference>
<dbReference type="InterPro" id="IPR036249">
    <property type="entry name" value="Thioredoxin-like_sf"/>
</dbReference>
<comment type="catalytic activity">
    <reaction evidence="1">
        <text>Catalyzes the rearrangement of -S-S- bonds in proteins.</text>
        <dbReference type="EC" id="5.3.4.1"/>
    </reaction>
</comment>
<keyword evidence="8" id="KW-0676">Redox-active center</keyword>
<dbReference type="Gene3D" id="3.40.30.10">
    <property type="entry name" value="Glutaredoxin"/>
    <property type="match status" value="2"/>
</dbReference>
<dbReference type="NCBIfam" id="TIGR01126">
    <property type="entry name" value="pdi_dom"/>
    <property type="match status" value="2"/>
</dbReference>
<feature type="signal peptide" evidence="11">
    <location>
        <begin position="1"/>
        <end position="27"/>
    </location>
</feature>
<dbReference type="STRING" id="3827.A0A1S2XU81"/>
<dbReference type="Pfam" id="PF07749">
    <property type="entry name" value="ERp29"/>
    <property type="match status" value="1"/>
</dbReference>
<evidence type="ECO:0000256" key="7">
    <source>
        <dbReference type="ARBA" id="ARBA00023235"/>
    </source>
</evidence>
<dbReference type="OrthoDB" id="10264505at2759"/>
<evidence type="ECO:0000256" key="1">
    <source>
        <dbReference type="ARBA" id="ARBA00001182"/>
    </source>
</evidence>
<name>A0A1S2XU81_CICAR</name>
<dbReference type="EC" id="5.3.4.1" evidence="3"/>
<dbReference type="InterPro" id="IPR005788">
    <property type="entry name" value="PDI_thioredoxin-like_dom"/>
</dbReference>
<evidence type="ECO:0000256" key="3">
    <source>
        <dbReference type="ARBA" id="ARBA00012723"/>
    </source>
</evidence>
<dbReference type="eggNOG" id="KOG0191">
    <property type="taxonomic scope" value="Eukaryota"/>
</dbReference>
<evidence type="ECO:0000256" key="4">
    <source>
        <dbReference type="ARBA" id="ARBA00022729"/>
    </source>
</evidence>
<evidence type="ECO:0000256" key="5">
    <source>
        <dbReference type="ARBA" id="ARBA00022737"/>
    </source>
</evidence>
<evidence type="ECO:0000313" key="14">
    <source>
        <dbReference type="RefSeq" id="XP_004494538.1"/>
    </source>
</evidence>
<comment type="similarity">
    <text evidence="2 10">Belongs to the protein disulfide isomerase family.</text>
</comment>
<feature type="chain" id="PRO_5010175139" description="protein disulfide-isomerase" evidence="11">
    <location>
        <begin position="28"/>
        <end position="363"/>
    </location>
</feature>
<keyword evidence="13" id="KW-1185">Reference proteome</keyword>
<dbReference type="Proteomes" id="UP000087171">
    <property type="component" value="Chromosome Ca3"/>
</dbReference>
<dbReference type="CDD" id="cd02998">
    <property type="entry name" value="PDI_a_ERp38"/>
    <property type="match status" value="2"/>
</dbReference>
<dbReference type="PANTHER" id="PTHR45672:SF19">
    <property type="entry name" value="PROTEIN DISULFIDE-ISOMERASE LIKE 2-1"/>
    <property type="match status" value="1"/>
</dbReference>
<dbReference type="PRINTS" id="PR00421">
    <property type="entry name" value="THIOREDOXIN"/>
</dbReference>
<dbReference type="PANTHER" id="PTHR45672">
    <property type="entry name" value="PROTEIN DISULFIDE-ISOMERASE C17H9.14C-RELATED"/>
    <property type="match status" value="1"/>
</dbReference>
<keyword evidence="7" id="KW-0413">Isomerase</keyword>
<sequence length="363" mass="40207">MWSSNSMMMVLCVGSIAIIFLISTASANDVVVLTEDNFEKEVGKDRGALVEFYAPWCGHCKKLAPEYEKLATSFKKTNTILIGKVDCDEHKSVCTKYGVSGYPTVQWFPKASLKPKKFEGARTAEALAAFVNIEGGTNVKIPSVPSSVVVLTPDNFDEIALDETKDVLVEFYAPWCGHCKALAYTYEKIAAVFRMEEEVVIANVDADEYKDLAEKYGVAAYPSLKFFPKNNKAGEDFVGGHDLDDFVAFINEKCGTNRDEQGQLTSKAGIVASLDNLVKEFMSADDDEKKVVFSRLEEEVKKLKGSAARYGSLYLKLAKSGMEKGADYAKNESHRLERMLKKSISAEKADEFTLKKNILSTFV</sequence>
<evidence type="ECO:0000256" key="11">
    <source>
        <dbReference type="SAM" id="SignalP"/>
    </source>
</evidence>
<dbReference type="PROSITE" id="PS51352">
    <property type="entry name" value="THIOREDOXIN_2"/>
    <property type="match status" value="2"/>
</dbReference>
<feature type="domain" description="Thioredoxin" evidence="12">
    <location>
        <begin position="11"/>
        <end position="136"/>
    </location>
</feature>
<dbReference type="SUPFAM" id="SSF47933">
    <property type="entry name" value="ERP29 C domain-like"/>
    <property type="match status" value="1"/>
</dbReference>
<evidence type="ECO:0000256" key="9">
    <source>
        <dbReference type="ARBA" id="ARBA00080925"/>
    </source>
</evidence>
<evidence type="ECO:0000259" key="12">
    <source>
        <dbReference type="PROSITE" id="PS51352"/>
    </source>
</evidence>
<dbReference type="PROSITE" id="PS00194">
    <property type="entry name" value="THIOREDOXIN_1"/>
    <property type="match status" value="2"/>
</dbReference>
<dbReference type="GO" id="GO:0005783">
    <property type="term" value="C:endoplasmic reticulum"/>
    <property type="evidence" value="ECO:0007669"/>
    <property type="project" value="InterPro"/>
</dbReference>
<keyword evidence="5" id="KW-0677">Repeat</keyword>
<dbReference type="GeneID" id="101508532"/>
<dbReference type="PaxDb" id="3827-XP_004494538.1"/>
<dbReference type="InterPro" id="IPR036356">
    <property type="entry name" value="ERp29_C_sf"/>
</dbReference>
<dbReference type="InterPro" id="IPR013766">
    <property type="entry name" value="Thioredoxin_domain"/>
</dbReference>
<accession>A0A1S2XU81</accession>
<proteinExistence type="inferred from homology"/>
<evidence type="ECO:0000256" key="6">
    <source>
        <dbReference type="ARBA" id="ARBA00023157"/>
    </source>
</evidence>
<gene>
    <name evidence="14" type="primary">LOC101508532</name>
</gene>
<dbReference type="SUPFAM" id="SSF52833">
    <property type="entry name" value="Thioredoxin-like"/>
    <property type="match status" value="2"/>
</dbReference>
<organism evidence="13 14">
    <name type="scientific">Cicer arietinum</name>
    <name type="common">Chickpea</name>
    <name type="synonym">Garbanzo</name>
    <dbReference type="NCBI Taxonomy" id="3827"/>
    <lineage>
        <taxon>Eukaryota</taxon>
        <taxon>Viridiplantae</taxon>
        <taxon>Streptophyta</taxon>
        <taxon>Embryophyta</taxon>
        <taxon>Tracheophyta</taxon>
        <taxon>Spermatophyta</taxon>
        <taxon>Magnoliopsida</taxon>
        <taxon>eudicotyledons</taxon>
        <taxon>Gunneridae</taxon>
        <taxon>Pentapetalae</taxon>
        <taxon>rosids</taxon>
        <taxon>fabids</taxon>
        <taxon>Fabales</taxon>
        <taxon>Fabaceae</taxon>
        <taxon>Papilionoideae</taxon>
        <taxon>50 kb inversion clade</taxon>
        <taxon>NPAAA clade</taxon>
        <taxon>Hologalegina</taxon>
        <taxon>IRL clade</taxon>
        <taxon>Cicereae</taxon>
        <taxon>Cicer</taxon>
    </lineage>
</organism>
<dbReference type="FunFam" id="3.40.30.10:FF:000032">
    <property type="entry name" value="Protein disulfide-isomerase A6 homolog"/>
    <property type="match status" value="2"/>
</dbReference>
<dbReference type="InterPro" id="IPR051063">
    <property type="entry name" value="PDI"/>
</dbReference>
<evidence type="ECO:0000256" key="2">
    <source>
        <dbReference type="ARBA" id="ARBA00006347"/>
    </source>
</evidence>
<dbReference type="InterPro" id="IPR017937">
    <property type="entry name" value="Thioredoxin_CS"/>
</dbReference>
<evidence type="ECO:0000256" key="10">
    <source>
        <dbReference type="RuleBase" id="RU004208"/>
    </source>
</evidence>
<reference evidence="13" key="1">
    <citation type="journal article" date="2013" name="Nat. Biotechnol.">
        <title>Draft genome sequence of chickpea (Cicer arietinum) provides a resource for trait improvement.</title>
        <authorList>
            <person name="Varshney R.K."/>
            <person name="Song C."/>
            <person name="Saxena R.K."/>
            <person name="Azam S."/>
            <person name="Yu S."/>
            <person name="Sharpe A.G."/>
            <person name="Cannon S."/>
            <person name="Baek J."/>
            <person name="Rosen B.D."/>
            <person name="Tar'an B."/>
            <person name="Millan T."/>
            <person name="Zhang X."/>
            <person name="Ramsay L.D."/>
            <person name="Iwata A."/>
            <person name="Wang Y."/>
            <person name="Nelson W."/>
            <person name="Farmer A.D."/>
            <person name="Gaur P.M."/>
            <person name="Soderlund C."/>
            <person name="Penmetsa R.V."/>
            <person name="Xu C."/>
            <person name="Bharti A.K."/>
            <person name="He W."/>
            <person name="Winter P."/>
            <person name="Zhao S."/>
            <person name="Hane J.K."/>
            <person name="Carrasquilla-Garcia N."/>
            <person name="Condie J.A."/>
            <person name="Upadhyaya H.D."/>
            <person name="Luo M.C."/>
            <person name="Thudi M."/>
            <person name="Gowda C.L."/>
            <person name="Singh N.P."/>
            <person name="Lichtenzveig J."/>
            <person name="Gali K.K."/>
            <person name="Rubio J."/>
            <person name="Nadarajan N."/>
            <person name="Dolezel J."/>
            <person name="Bansal K.C."/>
            <person name="Xu X."/>
            <person name="Edwards D."/>
            <person name="Zhang G."/>
            <person name="Kahl G."/>
            <person name="Gil J."/>
            <person name="Singh K.B."/>
            <person name="Datta S.K."/>
            <person name="Jackson S.A."/>
            <person name="Wang J."/>
            <person name="Cook D.R."/>
        </authorList>
    </citation>
    <scope>NUCLEOTIDE SEQUENCE [LARGE SCALE GENOMIC DNA]</scope>
    <source>
        <strain evidence="13">cv. CDC Frontier</strain>
    </source>
</reference>
<evidence type="ECO:0000256" key="8">
    <source>
        <dbReference type="ARBA" id="ARBA00023284"/>
    </source>
</evidence>
<dbReference type="Pfam" id="PF00085">
    <property type="entry name" value="Thioredoxin"/>
    <property type="match status" value="2"/>
</dbReference>